<dbReference type="RefSeq" id="WP_275468345.1">
    <property type="nucleotide sequence ID" value="NZ_CP110232.1"/>
</dbReference>
<organism evidence="1 2">
    <name type="scientific">Vagococcus intermedius</name>
    <dbReference type="NCBI Taxonomy" id="2991418"/>
    <lineage>
        <taxon>Bacteria</taxon>
        <taxon>Bacillati</taxon>
        <taxon>Bacillota</taxon>
        <taxon>Bacilli</taxon>
        <taxon>Lactobacillales</taxon>
        <taxon>Enterococcaceae</taxon>
        <taxon>Vagococcus</taxon>
    </lineage>
</organism>
<dbReference type="AlphaFoldDB" id="A0AAF0CTF4"/>
<sequence>MTINPQAKKAINTACVAAAGVCASPIPFSDSALLIPIQTTMIAAIYKANDQQISEGLITGALKATATAAIGKGVAGNLLKFIPGVGTVVGTAINASVAVGFTKLLGNEIAKALENQSSERSIDLMEMLHLISKNFKPKA</sequence>
<gene>
    <name evidence="1" type="ORF">OL234_06025</name>
</gene>
<proteinExistence type="predicted"/>
<evidence type="ECO:0000313" key="1">
    <source>
        <dbReference type="EMBL" id="WEG72544.1"/>
    </source>
</evidence>
<protein>
    <submittedName>
        <fullName evidence="1">GTPase</fullName>
    </submittedName>
</protein>
<accession>A0AAF0CTF4</accession>
<name>A0AAF0CTF4_9ENTE</name>
<dbReference type="EMBL" id="CP110232">
    <property type="protein sequence ID" value="WEG72544.1"/>
    <property type="molecule type" value="Genomic_DNA"/>
</dbReference>
<evidence type="ECO:0000313" key="2">
    <source>
        <dbReference type="Proteomes" id="UP001179647"/>
    </source>
</evidence>
<dbReference type="Proteomes" id="UP001179647">
    <property type="component" value="Chromosome"/>
</dbReference>
<reference evidence="1" key="1">
    <citation type="submission" date="2022-10" db="EMBL/GenBank/DDBJ databases">
        <title>Vagococcus sp. isolated from poultry meat.</title>
        <authorList>
            <person name="Johansson P."/>
            <person name="Bjorkroth J."/>
        </authorList>
    </citation>
    <scope>NUCLEOTIDE SEQUENCE</scope>
    <source>
        <strain evidence="1">STAA11</strain>
    </source>
</reference>
<dbReference type="KEGG" id="vie:OL234_06025"/>
<keyword evidence="2" id="KW-1185">Reference proteome</keyword>